<dbReference type="SUPFAM" id="SSF54909">
    <property type="entry name" value="Dimeric alpha+beta barrel"/>
    <property type="match status" value="1"/>
</dbReference>
<dbReference type="AlphaFoldDB" id="A0A1A9B9P8"/>
<dbReference type="Proteomes" id="UP000199558">
    <property type="component" value="Unassembled WGS sequence"/>
</dbReference>
<proteinExistence type="inferred from homology"/>
<keyword evidence="4" id="KW-1185">Reference proteome</keyword>
<dbReference type="PANTHER" id="PTHR35174">
    <property type="entry name" value="BLL7171 PROTEIN-RELATED"/>
    <property type="match status" value="1"/>
</dbReference>
<evidence type="ECO:0000313" key="3">
    <source>
        <dbReference type="EMBL" id="SBT66250.1"/>
    </source>
</evidence>
<dbReference type="STRING" id="946078.GA0070622_3267"/>
<dbReference type="RefSeq" id="WP_091577506.1">
    <property type="nucleotide sequence ID" value="NZ_FLRH01000003.1"/>
</dbReference>
<name>A0A1A9B9P8_9ACTN</name>
<protein>
    <submittedName>
        <fullName evidence="3">Uncharacterized conserved protein</fullName>
    </submittedName>
</protein>
<comment type="similarity">
    <text evidence="1">Belongs to the YciI family.</text>
</comment>
<evidence type="ECO:0000256" key="1">
    <source>
        <dbReference type="ARBA" id="ARBA00007689"/>
    </source>
</evidence>
<evidence type="ECO:0000313" key="4">
    <source>
        <dbReference type="Proteomes" id="UP000199558"/>
    </source>
</evidence>
<dbReference type="Gene3D" id="3.30.70.1060">
    <property type="entry name" value="Dimeric alpha+beta barrel"/>
    <property type="match status" value="1"/>
</dbReference>
<dbReference type="InterPro" id="IPR005545">
    <property type="entry name" value="YCII"/>
</dbReference>
<dbReference type="EMBL" id="FLRH01000003">
    <property type="protein sequence ID" value="SBT66250.1"/>
    <property type="molecule type" value="Genomic_DNA"/>
</dbReference>
<dbReference type="PANTHER" id="PTHR35174:SF3">
    <property type="entry name" value="BLL7171 PROTEIN"/>
    <property type="match status" value="1"/>
</dbReference>
<dbReference type="Pfam" id="PF03795">
    <property type="entry name" value="YCII"/>
    <property type="match status" value="1"/>
</dbReference>
<gene>
    <name evidence="3" type="ORF">GA0070622_3267</name>
</gene>
<sequence length="116" mass="12661">MRQYLISMYQPAGAVRPDPEFLAGVMREVEAIGRDLREAGCWVFGDGLHAPETATVLRPDGDAVLVTDGPFTEGKEYLGGVTVIRAPDLDAALDWGRRYARATTLPIEVRPFQGEG</sequence>
<feature type="domain" description="YCII-related" evidence="2">
    <location>
        <begin position="8"/>
        <end position="101"/>
    </location>
</feature>
<dbReference type="OrthoDB" id="668782at2"/>
<accession>A0A1A9B9P8</accession>
<dbReference type="InterPro" id="IPR011008">
    <property type="entry name" value="Dimeric_a/b-barrel"/>
</dbReference>
<organism evidence="3 4">
    <name type="scientific">Micromonospora sediminicola</name>
    <dbReference type="NCBI Taxonomy" id="946078"/>
    <lineage>
        <taxon>Bacteria</taxon>
        <taxon>Bacillati</taxon>
        <taxon>Actinomycetota</taxon>
        <taxon>Actinomycetes</taxon>
        <taxon>Micromonosporales</taxon>
        <taxon>Micromonosporaceae</taxon>
        <taxon>Micromonospora</taxon>
    </lineage>
</organism>
<reference evidence="4" key="1">
    <citation type="submission" date="2016-06" db="EMBL/GenBank/DDBJ databases">
        <authorList>
            <person name="Varghese N."/>
            <person name="Submissions Spin"/>
        </authorList>
    </citation>
    <scope>NUCLEOTIDE SEQUENCE [LARGE SCALE GENOMIC DNA]</scope>
    <source>
        <strain evidence="4">DSM 45794</strain>
    </source>
</reference>
<evidence type="ECO:0000259" key="2">
    <source>
        <dbReference type="Pfam" id="PF03795"/>
    </source>
</evidence>